<dbReference type="AlphaFoldDB" id="A0A3N4MMX3"/>
<organism evidence="2 3">
    <name type="scientific">Neisseria weixii</name>
    <dbReference type="NCBI Taxonomy" id="1853276"/>
    <lineage>
        <taxon>Bacteria</taxon>
        <taxon>Pseudomonadati</taxon>
        <taxon>Pseudomonadota</taxon>
        <taxon>Betaproteobacteria</taxon>
        <taxon>Neisseriales</taxon>
        <taxon>Neisseriaceae</taxon>
        <taxon>Neisseria</taxon>
    </lineage>
</organism>
<proteinExistence type="predicted"/>
<reference evidence="2 3" key="1">
    <citation type="submission" date="2018-11" db="EMBL/GenBank/DDBJ databases">
        <title>Neisseria weixii sp. nov. isolated from the rectal contents of plateau pika (Ochotona cruzoniae).</title>
        <authorList>
            <person name="Zhang G."/>
        </authorList>
    </citation>
    <scope>NUCLEOTIDE SEQUENCE [LARGE SCALE GENOMIC DNA]</scope>
    <source>
        <strain evidence="2 3">10009</strain>
    </source>
</reference>
<dbReference type="InterPro" id="IPR008635">
    <property type="entry name" value="Coiled_stalk_dom"/>
</dbReference>
<feature type="domain" description="Trimeric autotransporter adhesin YadA-like stalk" evidence="1">
    <location>
        <begin position="169"/>
        <end position="195"/>
    </location>
</feature>
<evidence type="ECO:0000313" key="2">
    <source>
        <dbReference type="EMBL" id="RPD83006.1"/>
    </source>
</evidence>
<dbReference type="InterPro" id="IPR011049">
    <property type="entry name" value="Serralysin-like_metalloprot_C"/>
</dbReference>
<dbReference type="Pfam" id="PF05662">
    <property type="entry name" value="YadA_stalk"/>
    <property type="match status" value="2"/>
</dbReference>
<accession>A0A3N4MMX3</accession>
<dbReference type="Gene3D" id="1.20.5.170">
    <property type="match status" value="2"/>
</dbReference>
<dbReference type="Gene3D" id="2.20.70.140">
    <property type="match status" value="2"/>
</dbReference>
<dbReference type="InterPro" id="IPR037174">
    <property type="entry name" value="Trimeric_adhesin"/>
</dbReference>
<evidence type="ECO:0000313" key="3">
    <source>
        <dbReference type="Proteomes" id="UP000272412"/>
    </source>
</evidence>
<dbReference type="GO" id="GO:0019867">
    <property type="term" value="C:outer membrane"/>
    <property type="evidence" value="ECO:0007669"/>
    <property type="project" value="InterPro"/>
</dbReference>
<dbReference type="Gene3D" id="6.20.50.100">
    <property type="match status" value="2"/>
</dbReference>
<feature type="domain" description="Trimeric autotransporter adhesin YadA-like stalk" evidence="1">
    <location>
        <begin position="384"/>
        <end position="426"/>
    </location>
</feature>
<feature type="non-terminal residue" evidence="2">
    <location>
        <position position="503"/>
    </location>
</feature>
<evidence type="ECO:0000259" key="1">
    <source>
        <dbReference type="Pfam" id="PF05662"/>
    </source>
</evidence>
<protein>
    <recommendedName>
        <fullName evidence="1">Trimeric autotransporter adhesin YadA-like stalk domain-containing protein</fullName>
    </recommendedName>
</protein>
<feature type="non-terminal residue" evidence="2">
    <location>
        <position position="1"/>
    </location>
</feature>
<dbReference type="SUPFAM" id="SSF101999">
    <property type="entry name" value="Trimeric adhesin"/>
    <property type="match status" value="1"/>
</dbReference>
<name>A0A3N4MMX3_9NEIS</name>
<dbReference type="Gene3D" id="3.90.1780.10">
    <property type="entry name" value="Trimeric adhesin"/>
    <property type="match status" value="1"/>
</dbReference>
<dbReference type="EMBL" id="RPFL01000101">
    <property type="protein sequence ID" value="RPD83006.1"/>
    <property type="molecule type" value="Genomic_DNA"/>
</dbReference>
<keyword evidence="3" id="KW-1185">Reference proteome</keyword>
<comment type="caution">
    <text evidence="2">The sequence shown here is derived from an EMBL/GenBank/DDBJ whole genome shotgun (WGS) entry which is preliminary data.</text>
</comment>
<dbReference type="SUPFAM" id="SSF101967">
    <property type="entry name" value="Adhesin YadA, collagen-binding domain"/>
    <property type="match status" value="1"/>
</dbReference>
<dbReference type="Proteomes" id="UP000272412">
    <property type="component" value="Unassembled WGS sequence"/>
</dbReference>
<gene>
    <name evidence="2" type="ORF">EGK74_13835</name>
</gene>
<sequence>VTPSENTDGSKTYTVAAKTDGTTIKVDGSGNLTANTAALNSTDGKVGEPGVEDGNKLVTAGDVAAAINNSGWKAKSGGNKADGDEAESELVKAGGEVEFAAGKNLKVKRTGKVFTFETQDDVSFNNITLDGNLTAGDSVFNSDGITVSNGAAGNPVKLGKGGLDNGGNKIANVAAGDINAASTDAVNGGQLHGIIEKGFKIADGQGSEDTVKLGETVTYRSAGGNIVTTVGDNSIDFDLADKVTVGKTAASPVTIDGTTGTVGGLTNKTWNPDNIVSGQAATEDQLKQVSAVANAGWNLTAQGANSSNVAASETVDLNNTDGNIVVSKEAGKDEVTFNLAKDITVGSLTAGDTKVEDKGITVSNGTAGKPVTLTKDGLDNGGNKVVNVAAGDINAASTDAVNGSQLFNNARSIADSLGGGSAVKSDGTVGAPTYNVANPADGSSKAVNNVGDAVTALNDAVNSPLTFAGDSGTEFTRKLGSKINVKGGADEAKLSDGNIGVVG</sequence>